<dbReference type="OrthoDB" id="10411018at2759"/>
<reference evidence="1" key="1">
    <citation type="submission" date="2020-07" db="EMBL/GenBank/DDBJ databases">
        <title>Multicomponent nature underlies the extraordinary mechanical properties of spider dragline silk.</title>
        <authorList>
            <person name="Kono N."/>
            <person name="Nakamura H."/>
            <person name="Mori M."/>
            <person name="Yoshida Y."/>
            <person name="Ohtoshi R."/>
            <person name="Malay A.D."/>
            <person name="Moran D.A.P."/>
            <person name="Tomita M."/>
            <person name="Numata K."/>
            <person name="Arakawa K."/>
        </authorList>
    </citation>
    <scope>NUCLEOTIDE SEQUENCE</scope>
</reference>
<sequence length="79" mass="9069">MSKSVPSRPEILVSRNAENKLKNQPDNNDGKPFGFIDAIIEIRQLFADYPFLMDLGRQLRNAVGTEKVDVFYRHISTFV</sequence>
<gene>
    <name evidence="1" type="ORF">TNCT_469421</name>
</gene>
<protein>
    <submittedName>
        <fullName evidence="1">Uncharacterized protein</fullName>
    </submittedName>
</protein>
<dbReference type="AlphaFoldDB" id="A0A8X6H426"/>
<dbReference type="EMBL" id="BMAO01037283">
    <property type="protein sequence ID" value="GFR16652.1"/>
    <property type="molecule type" value="Genomic_DNA"/>
</dbReference>
<dbReference type="Proteomes" id="UP000887116">
    <property type="component" value="Unassembled WGS sequence"/>
</dbReference>
<evidence type="ECO:0000313" key="2">
    <source>
        <dbReference type="Proteomes" id="UP000887116"/>
    </source>
</evidence>
<comment type="caution">
    <text evidence="1">The sequence shown here is derived from an EMBL/GenBank/DDBJ whole genome shotgun (WGS) entry which is preliminary data.</text>
</comment>
<evidence type="ECO:0000313" key="1">
    <source>
        <dbReference type="EMBL" id="GFR16652.1"/>
    </source>
</evidence>
<keyword evidence="2" id="KW-1185">Reference proteome</keyword>
<proteinExistence type="predicted"/>
<name>A0A8X6H426_TRICU</name>
<accession>A0A8X6H426</accession>
<organism evidence="1 2">
    <name type="scientific">Trichonephila clavata</name>
    <name type="common">Joro spider</name>
    <name type="synonym">Nephila clavata</name>
    <dbReference type="NCBI Taxonomy" id="2740835"/>
    <lineage>
        <taxon>Eukaryota</taxon>
        <taxon>Metazoa</taxon>
        <taxon>Ecdysozoa</taxon>
        <taxon>Arthropoda</taxon>
        <taxon>Chelicerata</taxon>
        <taxon>Arachnida</taxon>
        <taxon>Araneae</taxon>
        <taxon>Araneomorphae</taxon>
        <taxon>Entelegynae</taxon>
        <taxon>Araneoidea</taxon>
        <taxon>Nephilidae</taxon>
        <taxon>Trichonephila</taxon>
    </lineage>
</organism>